<dbReference type="Proteomes" id="UP000532373">
    <property type="component" value="Unassembled WGS sequence"/>
</dbReference>
<organism evidence="2 4">
    <name type="scientific">Aminobacter carboxidus</name>
    <dbReference type="NCBI Taxonomy" id="376165"/>
    <lineage>
        <taxon>Bacteria</taxon>
        <taxon>Pseudomonadati</taxon>
        <taxon>Pseudomonadota</taxon>
        <taxon>Alphaproteobacteria</taxon>
        <taxon>Hyphomicrobiales</taxon>
        <taxon>Phyllobacteriaceae</taxon>
        <taxon>Aminobacter</taxon>
    </lineage>
</organism>
<dbReference type="Proteomes" id="UP000598227">
    <property type="component" value="Unassembled WGS sequence"/>
</dbReference>
<comment type="caution">
    <text evidence="2">The sequence shown here is derived from an EMBL/GenBank/DDBJ whole genome shotgun (WGS) entry which is preliminary data.</text>
</comment>
<gene>
    <name evidence="2" type="ORF">HNQ96_002389</name>
    <name evidence="3" type="ORF">IHE39_04830</name>
</gene>
<dbReference type="InterPro" id="IPR016040">
    <property type="entry name" value="NAD(P)-bd_dom"/>
</dbReference>
<name>A0A8E2BCS6_9HYPH</name>
<dbReference type="EMBL" id="JACHGI010000003">
    <property type="protein sequence ID" value="MBB6466524.1"/>
    <property type="molecule type" value="Genomic_DNA"/>
</dbReference>
<keyword evidence="5" id="KW-1185">Reference proteome</keyword>
<dbReference type="EMBL" id="JACZEP010000001">
    <property type="protein sequence ID" value="MBE1203612.1"/>
    <property type="molecule type" value="Genomic_DNA"/>
</dbReference>
<evidence type="ECO:0000313" key="5">
    <source>
        <dbReference type="Proteomes" id="UP000598227"/>
    </source>
</evidence>
<dbReference type="CDD" id="cd05244">
    <property type="entry name" value="BVR-B_like_SDR_a"/>
    <property type="match status" value="1"/>
</dbReference>
<evidence type="ECO:0000313" key="2">
    <source>
        <dbReference type="EMBL" id="MBB6466524.1"/>
    </source>
</evidence>
<dbReference type="InterPro" id="IPR051606">
    <property type="entry name" value="Polyketide_Oxido-like"/>
</dbReference>
<proteinExistence type="predicted"/>
<dbReference type="InterPro" id="IPR036291">
    <property type="entry name" value="NAD(P)-bd_dom_sf"/>
</dbReference>
<feature type="domain" description="NAD(P)-binding" evidence="1">
    <location>
        <begin position="7"/>
        <end position="198"/>
    </location>
</feature>
<dbReference type="PANTHER" id="PTHR43355:SF2">
    <property type="entry name" value="FLAVIN REDUCTASE (NADPH)"/>
    <property type="match status" value="1"/>
</dbReference>
<dbReference type="Pfam" id="PF13460">
    <property type="entry name" value="NAD_binding_10"/>
    <property type="match status" value="1"/>
</dbReference>
<dbReference type="SUPFAM" id="SSF51735">
    <property type="entry name" value="NAD(P)-binding Rossmann-fold domains"/>
    <property type="match status" value="1"/>
</dbReference>
<reference evidence="3 5" key="2">
    <citation type="submission" date="2020-09" db="EMBL/GenBank/DDBJ databases">
        <title>Draft Genome Sequence of Aminobacter carboxidus type strain DSM 1086, a soil Gram-negative carboxydobacterium.</title>
        <authorList>
            <person name="Turrini P."/>
            <person name="Tescari M."/>
            <person name="Artuso I."/>
            <person name="Lugli G.A."/>
            <person name="Frangipani E."/>
            <person name="Ventura M."/>
            <person name="Visca P."/>
        </authorList>
    </citation>
    <scope>NUCLEOTIDE SEQUENCE [LARGE SCALE GENOMIC DNA]</scope>
    <source>
        <strain evidence="3 5">DSM 1086</strain>
    </source>
</reference>
<dbReference type="AlphaFoldDB" id="A0A8E2BCS6"/>
<evidence type="ECO:0000259" key="1">
    <source>
        <dbReference type="Pfam" id="PF13460"/>
    </source>
</evidence>
<accession>A0A8E2BCS6</accession>
<evidence type="ECO:0000313" key="4">
    <source>
        <dbReference type="Proteomes" id="UP000532373"/>
    </source>
</evidence>
<reference evidence="2 4" key="1">
    <citation type="submission" date="2020-08" db="EMBL/GenBank/DDBJ databases">
        <title>Genomic Encyclopedia of Type Strains, Phase IV (KMG-IV): sequencing the most valuable type-strain genomes for metagenomic binning, comparative biology and taxonomic classification.</title>
        <authorList>
            <person name="Goeker M."/>
        </authorList>
    </citation>
    <scope>NUCLEOTIDE SEQUENCE [LARGE SCALE GENOMIC DNA]</scope>
    <source>
        <strain evidence="2 4">DSM 17454</strain>
    </source>
</reference>
<protein>
    <submittedName>
        <fullName evidence="3">NAD(P)H-binding protein</fullName>
    </submittedName>
</protein>
<evidence type="ECO:0000313" key="3">
    <source>
        <dbReference type="EMBL" id="MBE1203612.1"/>
    </source>
</evidence>
<sequence>MKIALIGASGFVGTTILKEATSRGHKVTAIVRSPEKVAQIDGVTAVKADASDIEALKAAISGSDIVISAFNGGWGDPEIYSKHLAGSKAIVAAAKAADKRVIVVGGAGSLEIDGKQLVDGPHFPEAYKDGARAARDALAALRSETDVEWSFISPAIMMAPGERTAKFRIGGDQPVFDAKGESHISVEDLAVAIVDEAETPKHTGKRFTVGY</sequence>
<dbReference type="RefSeq" id="WP_184768953.1">
    <property type="nucleotide sequence ID" value="NZ_JACHGI010000003.1"/>
</dbReference>
<dbReference type="PANTHER" id="PTHR43355">
    <property type="entry name" value="FLAVIN REDUCTASE (NADPH)"/>
    <property type="match status" value="1"/>
</dbReference>
<dbReference type="Gene3D" id="3.40.50.720">
    <property type="entry name" value="NAD(P)-binding Rossmann-like Domain"/>
    <property type="match status" value="1"/>
</dbReference>
<dbReference type="GO" id="GO:0016646">
    <property type="term" value="F:oxidoreductase activity, acting on the CH-NH group of donors, NAD or NADP as acceptor"/>
    <property type="evidence" value="ECO:0007669"/>
    <property type="project" value="TreeGrafter"/>
</dbReference>